<dbReference type="RefSeq" id="WP_355664160.1">
    <property type="nucleotide sequence ID" value="NZ_JBEXRX010000018.1"/>
</dbReference>
<keyword evidence="3" id="KW-1185">Reference proteome</keyword>
<dbReference type="Proteomes" id="UP001550348">
    <property type="component" value="Unassembled WGS sequence"/>
</dbReference>
<evidence type="ECO:0000259" key="1">
    <source>
        <dbReference type="Pfam" id="PF21340"/>
    </source>
</evidence>
<proteinExistence type="predicted"/>
<dbReference type="Gene3D" id="2.60.120.200">
    <property type="match status" value="1"/>
</dbReference>
<dbReference type="Pfam" id="PF21340">
    <property type="entry name" value="Polysacc_lyase-like"/>
    <property type="match status" value="1"/>
</dbReference>
<protein>
    <recommendedName>
        <fullName evidence="1">Cip1-like core domain-containing protein</fullName>
    </recommendedName>
</protein>
<name>A0ABV2VHB5_9ACTN</name>
<organism evidence="2 3">
    <name type="scientific">Micromonospora fulviviridis</name>
    <dbReference type="NCBI Taxonomy" id="47860"/>
    <lineage>
        <taxon>Bacteria</taxon>
        <taxon>Bacillati</taxon>
        <taxon>Actinomycetota</taxon>
        <taxon>Actinomycetes</taxon>
        <taxon>Micromonosporales</taxon>
        <taxon>Micromonosporaceae</taxon>
        <taxon>Micromonospora</taxon>
    </lineage>
</organism>
<comment type="caution">
    <text evidence="2">The sequence shown here is derived from an EMBL/GenBank/DDBJ whole genome shotgun (WGS) entry which is preliminary data.</text>
</comment>
<dbReference type="InterPro" id="IPR048955">
    <property type="entry name" value="Cip1-like_core"/>
</dbReference>
<gene>
    <name evidence="2" type="ORF">ABZ071_09670</name>
</gene>
<accession>A0ABV2VHB5</accession>
<reference evidence="2 3" key="1">
    <citation type="submission" date="2024-06" db="EMBL/GenBank/DDBJ databases">
        <title>The Natural Products Discovery Center: Release of the First 8490 Sequenced Strains for Exploring Actinobacteria Biosynthetic Diversity.</title>
        <authorList>
            <person name="Kalkreuter E."/>
            <person name="Kautsar S.A."/>
            <person name="Yang D."/>
            <person name="Bader C.D."/>
            <person name="Teijaro C.N."/>
            <person name="Fluegel L."/>
            <person name="Davis C.M."/>
            <person name="Simpson J.R."/>
            <person name="Lauterbach L."/>
            <person name="Steele A.D."/>
            <person name="Gui C."/>
            <person name="Meng S."/>
            <person name="Li G."/>
            <person name="Viehrig K."/>
            <person name="Ye F."/>
            <person name="Su P."/>
            <person name="Kiefer A.F."/>
            <person name="Nichols A."/>
            <person name="Cepeda A.J."/>
            <person name="Yan W."/>
            <person name="Fan B."/>
            <person name="Jiang Y."/>
            <person name="Adhikari A."/>
            <person name="Zheng C.-J."/>
            <person name="Schuster L."/>
            <person name="Cowan T.M."/>
            <person name="Smanski M.J."/>
            <person name="Chevrette M.G."/>
            <person name="De Carvalho L.P.S."/>
            <person name="Shen B."/>
        </authorList>
    </citation>
    <scope>NUCLEOTIDE SEQUENCE [LARGE SCALE GENOMIC DNA]</scope>
    <source>
        <strain evidence="2 3">NPDC006286</strain>
    </source>
</reference>
<feature type="domain" description="Cip1-like core" evidence="1">
    <location>
        <begin position="3"/>
        <end position="33"/>
    </location>
</feature>
<evidence type="ECO:0000313" key="2">
    <source>
        <dbReference type="EMBL" id="MEU0152180.1"/>
    </source>
</evidence>
<sequence length="101" mass="11196">MVRRTWRPRLTDLKLGWESYGGAADTLWFDDVAGRHPDRLMSGPGRAVPRGRRPRSIIERSPGIRGTVAARVCTPGRITARLGAIGQRYRSMLSPSSGRIP</sequence>
<evidence type="ECO:0000313" key="3">
    <source>
        <dbReference type="Proteomes" id="UP001550348"/>
    </source>
</evidence>
<dbReference type="EMBL" id="JBEXRX010000018">
    <property type="protein sequence ID" value="MEU0152180.1"/>
    <property type="molecule type" value="Genomic_DNA"/>
</dbReference>